<dbReference type="HAMAP" id="MF_00340">
    <property type="entry name" value="Ribosomal_bL32"/>
    <property type="match status" value="1"/>
</dbReference>
<gene>
    <name evidence="4" type="primary">rpmF_18</name>
    <name evidence="4" type="ORF">SDC9_73653</name>
</gene>
<organism evidence="4">
    <name type="scientific">bioreactor metagenome</name>
    <dbReference type="NCBI Taxonomy" id="1076179"/>
    <lineage>
        <taxon>unclassified sequences</taxon>
        <taxon>metagenomes</taxon>
        <taxon>ecological metagenomes</taxon>
    </lineage>
</organism>
<evidence type="ECO:0000256" key="2">
    <source>
        <dbReference type="ARBA" id="ARBA00022980"/>
    </source>
</evidence>
<dbReference type="InterPro" id="IPR002677">
    <property type="entry name" value="Ribosomal_bL32"/>
</dbReference>
<dbReference type="Pfam" id="PF01783">
    <property type="entry name" value="Ribosomal_L32p"/>
    <property type="match status" value="1"/>
</dbReference>
<dbReference type="PANTHER" id="PTHR35534">
    <property type="entry name" value="50S RIBOSOMAL PROTEIN L32"/>
    <property type="match status" value="1"/>
</dbReference>
<reference evidence="4" key="1">
    <citation type="submission" date="2019-08" db="EMBL/GenBank/DDBJ databases">
        <authorList>
            <person name="Kucharzyk K."/>
            <person name="Murdoch R.W."/>
            <person name="Higgins S."/>
            <person name="Loffler F."/>
        </authorList>
    </citation>
    <scope>NUCLEOTIDE SEQUENCE</scope>
</reference>
<keyword evidence="3" id="KW-0687">Ribonucleoprotein</keyword>
<dbReference type="GO" id="GO:0015934">
    <property type="term" value="C:large ribosomal subunit"/>
    <property type="evidence" value="ECO:0007669"/>
    <property type="project" value="InterPro"/>
</dbReference>
<keyword evidence="2 4" id="KW-0689">Ribosomal protein</keyword>
<comment type="caution">
    <text evidence="4">The sequence shown here is derived from an EMBL/GenBank/DDBJ whole genome shotgun (WGS) entry which is preliminary data.</text>
</comment>
<dbReference type="Gene3D" id="1.20.5.640">
    <property type="entry name" value="Single helix bin"/>
    <property type="match status" value="1"/>
</dbReference>
<dbReference type="EMBL" id="VSSQ01004919">
    <property type="protein sequence ID" value="MPM27146.1"/>
    <property type="molecule type" value="Genomic_DNA"/>
</dbReference>
<sequence length="66" mass="7382">MAVPKRKTSKARRDSRRASNFKVAEVQLGECPQCHSLVPSHTVCKTCGYYGGKLVVDMEQKEKKNA</sequence>
<evidence type="ECO:0000256" key="3">
    <source>
        <dbReference type="ARBA" id="ARBA00023274"/>
    </source>
</evidence>
<dbReference type="GO" id="GO:0006412">
    <property type="term" value="P:translation"/>
    <property type="evidence" value="ECO:0007669"/>
    <property type="project" value="InterPro"/>
</dbReference>
<proteinExistence type="inferred from homology"/>
<dbReference type="PANTHER" id="PTHR35534:SF1">
    <property type="entry name" value="LARGE RIBOSOMAL SUBUNIT PROTEIN BL32"/>
    <property type="match status" value="1"/>
</dbReference>
<dbReference type="NCBIfam" id="TIGR01031">
    <property type="entry name" value="rpmF_bact"/>
    <property type="match status" value="1"/>
</dbReference>
<dbReference type="AlphaFoldDB" id="A0A644YF72"/>
<evidence type="ECO:0000256" key="1">
    <source>
        <dbReference type="ARBA" id="ARBA00008560"/>
    </source>
</evidence>
<dbReference type="InterPro" id="IPR011332">
    <property type="entry name" value="Ribosomal_zn-bd"/>
</dbReference>
<dbReference type="InterPro" id="IPR044957">
    <property type="entry name" value="Ribosomal_bL32_bact"/>
</dbReference>
<name>A0A644YF72_9ZZZZ</name>
<dbReference type="GO" id="GO:0003735">
    <property type="term" value="F:structural constituent of ribosome"/>
    <property type="evidence" value="ECO:0007669"/>
    <property type="project" value="InterPro"/>
</dbReference>
<comment type="similarity">
    <text evidence="1">Belongs to the bacterial ribosomal protein bL32 family.</text>
</comment>
<accession>A0A644YF72</accession>
<protein>
    <submittedName>
        <fullName evidence="4">50S ribosomal protein L32</fullName>
    </submittedName>
</protein>
<dbReference type="SUPFAM" id="SSF57829">
    <property type="entry name" value="Zn-binding ribosomal proteins"/>
    <property type="match status" value="1"/>
</dbReference>
<evidence type="ECO:0000313" key="4">
    <source>
        <dbReference type="EMBL" id="MPM27146.1"/>
    </source>
</evidence>